<organism evidence="10 11">
    <name type="scientific">Hyphopichia burtonii NRRL Y-1933</name>
    <dbReference type="NCBI Taxonomy" id="984485"/>
    <lineage>
        <taxon>Eukaryota</taxon>
        <taxon>Fungi</taxon>
        <taxon>Dikarya</taxon>
        <taxon>Ascomycota</taxon>
        <taxon>Saccharomycotina</taxon>
        <taxon>Pichiomycetes</taxon>
        <taxon>Debaryomycetaceae</taxon>
        <taxon>Hyphopichia</taxon>
    </lineage>
</organism>
<feature type="domain" description="Copper-fist" evidence="9">
    <location>
        <begin position="1"/>
        <end position="40"/>
    </location>
</feature>
<keyword evidence="6" id="KW-0804">Transcription</keyword>
<evidence type="ECO:0000256" key="3">
    <source>
        <dbReference type="ARBA" id="ARBA00022833"/>
    </source>
</evidence>
<dbReference type="SMART" id="SM01090">
    <property type="entry name" value="Copper-fist"/>
    <property type="match status" value="1"/>
</dbReference>
<dbReference type="OrthoDB" id="5600085at2759"/>
<dbReference type="RefSeq" id="XP_020074943.1">
    <property type="nucleotide sequence ID" value="XM_020223096.1"/>
</dbReference>
<feature type="region of interest" description="Disordered" evidence="8">
    <location>
        <begin position="399"/>
        <end position="421"/>
    </location>
</feature>
<keyword evidence="11" id="KW-1185">Reference proteome</keyword>
<evidence type="ECO:0000256" key="2">
    <source>
        <dbReference type="ARBA" id="ARBA00022723"/>
    </source>
</evidence>
<protein>
    <recommendedName>
        <fullName evidence="9">Copper-fist domain-containing protein</fullName>
    </recommendedName>
</protein>
<feature type="compositionally biased region" description="Basic and acidic residues" evidence="8">
    <location>
        <begin position="407"/>
        <end position="421"/>
    </location>
</feature>
<evidence type="ECO:0000256" key="6">
    <source>
        <dbReference type="ARBA" id="ARBA00023163"/>
    </source>
</evidence>
<dbReference type="Gene3D" id="3.90.430.10">
    <property type="entry name" value="Copper fist DNA-binding domain"/>
    <property type="match status" value="1"/>
</dbReference>
<keyword evidence="3" id="KW-0862">Zinc</keyword>
<dbReference type="GO" id="GO:0006878">
    <property type="term" value="P:intracellular copper ion homeostasis"/>
    <property type="evidence" value="ECO:0007669"/>
    <property type="project" value="TreeGrafter"/>
</dbReference>
<feature type="compositionally biased region" description="Polar residues" evidence="8">
    <location>
        <begin position="299"/>
        <end position="311"/>
    </location>
</feature>
<keyword evidence="4" id="KW-0186">Copper</keyword>
<dbReference type="SUPFAM" id="SSF57879">
    <property type="entry name" value="Zinc domain conserved in yeast copper-regulated transcription factors"/>
    <property type="match status" value="1"/>
</dbReference>
<dbReference type="InterPro" id="IPR051763">
    <property type="entry name" value="Copper_Homeo_Regul"/>
</dbReference>
<dbReference type="SMART" id="SM00412">
    <property type="entry name" value="Cu_FIST"/>
    <property type="match status" value="1"/>
</dbReference>
<evidence type="ECO:0000313" key="11">
    <source>
        <dbReference type="Proteomes" id="UP000095085"/>
    </source>
</evidence>
<dbReference type="InterPro" id="IPR001083">
    <property type="entry name" value="Cu_fist_DNA-bd_dom"/>
</dbReference>
<dbReference type="Proteomes" id="UP000095085">
    <property type="component" value="Unassembled WGS sequence"/>
</dbReference>
<comment type="subcellular location">
    <subcellularLocation>
        <location evidence="1">Nucleus</location>
    </subcellularLocation>
</comment>
<evidence type="ECO:0000256" key="5">
    <source>
        <dbReference type="ARBA" id="ARBA00023015"/>
    </source>
</evidence>
<dbReference type="GeneID" id="30997645"/>
<evidence type="ECO:0000259" key="9">
    <source>
        <dbReference type="PROSITE" id="PS50073"/>
    </source>
</evidence>
<gene>
    <name evidence="10" type="ORF">HYPBUDRAFT_218492</name>
</gene>
<accession>A0A1E4RF80</accession>
<keyword evidence="2" id="KW-0479">Metal-binding</keyword>
<dbReference type="EMBL" id="KV454543">
    <property type="protein sequence ID" value="ODV65876.1"/>
    <property type="molecule type" value="Genomic_DNA"/>
</dbReference>
<evidence type="ECO:0000256" key="7">
    <source>
        <dbReference type="ARBA" id="ARBA00023242"/>
    </source>
</evidence>
<evidence type="ECO:0000256" key="4">
    <source>
        <dbReference type="ARBA" id="ARBA00023008"/>
    </source>
</evidence>
<feature type="region of interest" description="Disordered" evidence="8">
    <location>
        <begin position="299"/>
        <end position="321"/>
    </location>
</feature>
<name>A0A1E4RF80_9ASCO</name>
<dbReference type="FunFam" id="3.90.430.10:FF:000001">
    <property type="entry name" value="Copper fist DNA-binding protein"/>
    <property type="match status" value="1"/>
</dbReference>
<sequence length="421" mass="45847">MILIGDIKYSCIECIRGHRSSLCRHHARPLLQVRSKGRPTVHANGNPNHRIAVFAEEIDEQEVAKSPSPPLNGCANKKTPVVILKASAKQVLDLVSGQILGPYDEKTYNKPDANAKKPAPIISDSSFINSSSCCSNGVTKFKKSCCCNNKSKNINKSKILKTYIDKHLHSKQEATFQVRQVDSKPKAKQETFDVVSIPSCSIPGSCCCGDDCNCEGCVVHGNATASSNELSKMVPNEVNMNYLDNLNFNNAISESIPSKDLVFNIVPPSENPPVLQSQNIQPLPINSLDSYTNYLISQTNGGYSSQPPKNTSSSLSLNEEESPSSCMCAPEECDCSNCETHGIINGLKLDEFFNSQNKSMVNDADIGGLLDLIIQNNQKAPTNAYDHTLAMMATMMNQSQPLPTSNEKPEKPEKAAKSCCN</sequence>
<proteinExistence type="predicted"/>
<dbReference type="STRING" id="984485.A0A1E4RF80"/>
<evidence type="ECO:0000256" key="1">
    <source>
        <dbReference type="ARBA" id="ARBA00004123"/>
    </source>
</evidence>
<dbReference type="InterPro" id="IPR036395">
    <property type="entry name" value="Cu_fist_DNA-bd_dom_sf"/>
</dbReference>
<keyword evidence="7" id="KW-0539">Nucleus</keyword>
<evidence type="ECO:0000313" key="10">
    <source>
        <dbReference type="EMBL" id="ODV65876.1"/>
    </source>
</evidence>
<dbReference type="PROSITE" id="PS50073">
    <property type="entry name" value="COPPER_FIST_2"/>
    <property type="match status" value="1"/>
</dbReference>
<dbReference type="GO" id="GO:0005634">
    <property type="term" value="C:nucleus"/>
    <property type="evidence" value="ECO:0007669"/>
    <property type="project" value="UniProtKB-SubCell"/>
</dbReference>
<reference evidence="11" key="1">
    <citation type="submission" date="2016-05" db="EMBL/GenBank/DDBJ databases">
        <title>Comparative genomics of biotechnologically important yeasts.</title>
        <authorList>
            <consortium name="DOE Joint Genome Institute"/>
            <person name="Riley R."/>
            <person name="Haridas S."/>
            <person name="Wolfe K.H."/>
            <person name="Lopes M.R."/>
            <person name="Hittinger C.T."/>
            <person name="Goker M."/>
            <person name="Salamov A."/>
            <person name="Wisecaver J."/>
            <person name="Long T.M."/>
            <person name="Aerts A.L."/>
            <person name="Barry K."/>
            <person name="Choi C."/>
            <person name="Clum A."/>
            <person name="Coughlan A.Y."/>
            <person name="Deshpande S."/>
            <person name="Douglass A.P."/>
            <person name="Hanson S.J."/>
            <person name="Klenk H.-P."/>
            <person name="Labutti K."/>
            <person name="Lapidus A."/>
            <person name="Lindquist E."/>
            <person name="Lipzen A."/>
            <person name="Meier-Kolthoff J.P."/>
            <person name="Ohm R.A."/>
            <person name="Otillar R.P."/>
            <person name="Pangilinan J."/>
            <person name="Peng Y."/>
            <person name="Rokas A."/>
            <person name="Rosa C.A."/>
            <person name="Scheuner C."/>
            <person name="Sibirny A.A."/>
            <person name="Slot J.C."/>
            <person name="Stielow J.B."/>
            <person name="Sun H."/>
            <person name="Kurtzman C.P."/>
            <person name="Blackwell M."/>
            <person name="Grigoriev I.V."/>
            <person name="Jeffries T.W."/>
        </authorList>
    </citation>
    <scope>NUCLEOTIDE SEQUENCE [LARGE SCALE GENOMIC DNA]</scope>
    <source>
        <strain evidence="11">NRRL Y-1933</strain>
    </source>
</reference>
<dbReference type="AlphaFoldDB" id="A0A1E4RF80"/>
<dbReference type="GO" id="GO:0006879">
    <property type="term" value="P:intracellular iron ion homeostasis"/>
    <property type="evidence" value="ECO:0007669"/>
    <property type="project" value="TreeGrafter"/>
</dbReference>
<keyword evidence="5" id="KW-0805">Transcription regulation</keyword>
<dbReference type="PRINTS" id="PR00617">
    <property type="entry name" value="COPPERFIST"/>
</dbReference>
<dbReference type="GO" id="GO:0005507">
    <property type="term" value="F:copper ion binding"/>
    <property type="evidence" value="ECO:0007669"/>
    <property type="project" value="InterPro"/>
</dbReference>
<dbReference type="Pfam" id="PF00649">
    <property type="entry name" value="Copper-fist"/>
    <property type="match status" value="1"/>
</dbReference>
<dbReference type="GO" id="GO:0045944">
    <property type="term" value="P:positive regulation of transcription by RNA polymerase II"/>
    <property type="evidence" value="ECO:0007669"/>
    <property type="project" value="TreeGrafter"/>
</dbReference>
<evidence type="ECO:0000256" key="8">
    <source>
        <dbReference type="SAM" id="MobiDB-lite"/>
    </source>
</evidence>
<dbReference type="PANTHER" id="PTHR28088">
    <property type="entry name" value="TRANSCRIPTIONAL ACTIVATOR HAA1-RELATED"/>
    <property type="match status" value="1"/>
</dbReference>
<dbReference type="GO" id="GO:0000978">
    <property type="term" value="F:RNA polymerase II cis-regulatory region sequence-specific DNA binding"/>
    <property type="evidence" value="ECO:0007669"/>
    <property type="project" value="TreeGrafter"/>
</dbReference>
<dbReference type="GO" id="GO:0000981">
    <property type="term" value="F:DNA-binding transcription factor activity, RNA polymerase II-specific"/>
    <property type="evidence" value="ECO:0007669"/>
    <property type="project" value="TreeGrafter"/>
</dbReference>
<dbReference type="PANTHER" id="PTHR28088:SF5">
    <property type="entry name" value="TRANSCRIPTIONAL ACTIVATOR HAA1-RELATED"/>
    <property type="match status" value="1"/>
</dbReference>